<proteinExistence type="predicted"/>
<dbReference type="Gene3D" id="1.10.10.10">
    <property type="entry name" value="Winged helix-like DNA-binding domain superfamily/Winged helix DNA-binding domain"/>
    <property type="match status" value="1"/>
</dbReference>
<accession>A0A1G2T2W5</accession>
<feature type="domain" description="Helix-turn-helix type 11" evidence="1">
    <location>
        <begin position="7"/>
        <end position="45"/>
    </location>
</feature>
<sequence>MAEKTSEKILEYIRNKGQATGDDLSRYLGITSRAVRKQLSNLLEEDALYKIGKPPKVFYLLAKERQQLGVDYIDPVLKKVIDENFLIITPAGEKKEGFEGFVFWCNRQKLPVEKTAIEYERTLKKYLAYKKGGLIDGMYKIKHTFSEVFVDKLFYLDFYSIERFGKTKLGQLLLYAKQSQNKILINELVNQLQPQITELLKRFKIDAVAYIPPTVRREVQLMKELERMLNLALPVVNLVKVKTPIAVPQKTLSKLEDRVENAKSTIVVDDVRRYKTFLLIDDALGSGATMNETARKIKNQNLANNVIGLAITGSFSGFEVISEV</sequence>
<protein>
    <recommendedName>
        <fullName evidence="1">Helix-turn-helix type 11 domain-containing protein</fullName>
    </recommendedName>
</protein>
<evidence type="ECO:0000313" key="3">
    <source>
        <dbReference type="Proteomes" id="UP000178612"/>
    </source>
</evidence>
<dbReference type="Proteomes" id="UP000178612">
    <property type="component" value="Unassembled WGS sequence"/>
</dbReference>
<dbReference type="EMBL" id="MHVJ01000011">
    <property type="protein sequence ID" value="OHA91594.1"/>
    <property type="molecule type" value="Genomic_DNA"/>
</dbReference>
<dbReference type="Pfam" id="PF08279">
    <property type="entry name" value="HTH_11"/>
    <property type="match status" value="1"/>
</dbReference>
<dbReference type="SUPFAM" id="SSF53271">
    <property type="entry name" value="PRTase-like"/>
    <property type="match status" value="1"/>
</dbReference>
<reference evidence="2 3" key="1">
    <citation type="journal article" date="2016" name="Nat. Commun.">
        <title>Thousands of microbial genomes shed light on interconnected biogeochemical processes in an aquifer system.</title>
        <authorList>
            <person name="Anantharaman K."/>
            <person name="Brown C.T."/>
            <person name="Hug L.A."/>
            <person name="Sharon I."/>
            <person name="Castelle C.J."/>
            <person name="Probst A.J."/>
            <person name="Thomas B.C."/>
            <person name="Singh A."/>
            <person name="Wilkins M.J."/>
            <person name="Karaoz U."/>
            <person name="Brodie E.L."/>
            <person name="Williams K.H."/>
            <person name="Hubbard S.S."/>
            <person name="Banfield J.F."/>
        </authorList>
    </citation>
    <scope>NUCLEOTIDE SEQUENCE [LARGE SCALE GENOMIC DNA]</scope>
</reference>
<organism evidence="2 3">
    <name type="scientific">Candidatus Zambryskibacteria bacterium RIFCSPHIGHO2_01_FULL_49_18</name>
    <dbReference type="NCBI Taxonomy" id="1802740"/>
    <lineage>
        <taxon>Bacteria</taxon>
        <taxon>Candidatus Zambryskiibacteriota</taxon>
    </lineage>
</organism>
<name>A0A1G2T2W5_9BACT</name>
<evidence type="ECO:0000259" key="1">
    <source>
        <dbReference type="Pfam" id="PF08279"/>
    </source>
</evidence>
<dbReference type="SUPFAM" id="SSF46785">
    <property type="entry name" value="Winged helix' DNA-binding domain"/>
    <property type="match status" value="1"/>
</dbReference>
<gene>
    <name evidence="2" type="ORF">A2758_00590</name>
</gene>
<comment type="caution">
    <text evidence="2">The sequence shown here is derived from an EMBL/GenBank/DDBJ whole genome shotgun (WGS) entry which is preliminary data.</text>
</comment>
<dbReference type="InterPro" id="IPR036390">
    <property type="entry name" value="WH_DNA-bd_sf"/>
</dbReference>
<dbReference type="AlphaFoldDB" id="A0A1G2T2W5"/>
<dbReference type="InterPro" id="IPR029057">
    <property type="entry name" value="PRTase-like"/>
</dbReference>
<evidence type="ECO:0000313" key="2">
    <source>
        <dbReference type="EMBL" id="OHA91594.1"/>
    </source>
</evidence>
<dbReference type="InterPro" id="IPR013196">
    <property type="entry name" value="HTH_11"/>
</dbReference>
<dbReference type="InterPro" id="IPR036388">
    <property type="entry name" value="WH-like_DNA-bd_sf"/>
</dbReference>
<dbReference type="Gene3D" id="3.40.50.2020">
    <property type="match status" value="1"/>
</dbReference>